<evidence type="ECO:0000256" key="1">
    <source>
        <dbReference type="ARBA" id="ARBA00006926"/>
    </source>
</evidence>
<dbReference type="Gene3D" id="3.40.30.10">
    <property type="entry name" value="Glutaredoxin"/>
    <property type="match status" value="1"/>
</dbReference>
<evidence type="ECO:0008006" key="6">
    <source>
        <dbReference type="Google" id="ProtNLM"/>
    </source>
</evidence>
<organism evidence="4 5">
    <name type="scientific">Amphiprion percula</name>
    <name type="common">Orange clownfish</name>
    <name type="synonym">Lutjanus percula</name>
    <dbReference type="NCBI Taxonomy" id="161767"/>
    <lineage>
        <taxon>Eukaryota</taxon>
        <taxon>Metazoa</taxon>
        <taxon>Chordata</taxon>
        <taxon>Craniata</taxon>
        <taxon>Vertebrata</taxon>
        <taxon>Euteleostomi</taxon>
        <taxon>Actinopterygii</taxon>
        <taxon>Neopterygii</taxon>
        <taxon>Teleostei</taxon>
        <taxon>Neoteleostei</taxon>
        <taxon>Acanthomorphata</taxon>
        <taxon>Ovalentaria</taxon>
        <taxon>Pomacentridae</taxon>
        <taxon>Amphiprion</taxon>
    </lineage>
</organism>
<protein>
    <recommendedName>
        <fullName evidence="6">Glutathione peroxidase 3</fullName>
    </recommendedName>
</protein>
<dbReference type="OMA" id="QQKERCK"/>
<proteinExistence type="inferred from homology"/>
<reference evidence="4 5" key="1">
    <citation type="submission" date="2018-03" db="EMBL/GenBank/DDBJ databases">
        <title>Finding Nemo's genes: A chromosome-scale reference assembly of the genome of the orange clownfish Amphiprion percula.</title>
        <authorList>
            <person name="Lehmann R."/>
        </authorList>
    </citation>
    <scope>NUCLEOTIDE SEQUENCE</scope>
</reference>
<dbReference type="STRING" id="161767.ENSAPEP00000017416"/>
<evidence type="ECO:0000313" key="4">
    <source>
        <dbReference type="Ensembl" id="ENSAPEP00000017416.1"/>
    </source>
</evidence>
<reference evidence="4" key="2">
    <citation type="submission" date="2025-08" db="UniProtKB">
        <authorList>
            <consortium name="Ensembl"/>
        </authorList>
    </citation>
    <scope>IDENTIFICATION</scope>
</reference>
<keyword evidence="3" id="KW-0560">Oxidoreductase</keyword>
<dbReference type="AlphaFoldDB" id="A0A3P8T0X2"/>
<keyword evidence="5" id="KW-1185">Reference proteome</keyword>
<dbReference type="PROSITE" id="PS51355">
    <property type="entry name" value="GLUTATHIONE_PEROXID_3"/>
    <property type="match status" value="1"/>
</dbReference>
<dbReference type="Proteomes" id="UP000265080">
    <property type="component" value="Chromosome 13"/>
</dbReference>
<evidence type="ECO:0000256" key="2">
    <source>
        <dbReference type="ARBA" id="ARBA00022559"/>
    </source>
</evidence>
<reference evidence="4" key="3">
    <citation type="submission" date="2025-09" db="UniProtKB">
        <authorList>
            <consortium name="Ensembl"/>
        </authorList>
    </citation>
    <scope>IDENTIFICATION</scope>
</reference>
<accession>A0A3P8T0X2</accession>
<comment type="similarity">
    <text evidence="1">Belongs to the glutathione peroxidase family.</text>
</comment>
<dbReference type="InterPro" id="IPR036249">
    <property type="entry name" value="Thioredoxin-like_sf"/>
</dbReference>
<dbReference type="GO" id="GO:0004601">
    <property type="term" value="F:peroxidase activity"/>
    <property type="evidence" value="ECO:0007669"/>
    <property type="project" value="UniProtKB-KW"/>
</dbReference>
<evidence type="ECO:0000256" key="3">
    <source>
        <dbReference type="ARBA" id="ARBA00023002"/>
    </source>
</evidence>
<sequence>MDQALQAPCLEALLSKYNPLTTFLLSLQRCDSSSNGTLYKYQARTLNGSRTVNLSDYRGKSVLIVNVATY</sequence>
<dbReference type="GO" id="GO:0006979">
    <property type="term" value="P:response to oxidative stress"/>
    <property type="evidence" value="ECO:0007669"/>
    <property type="project" value="InterPro"/>
</dbReference>
<dbReference type="Ensembl" id="ENSAPET00000017912.1">
    <property type="protein sequence ID" value="ENSAPEP00000017416.1"/>
    <property type="gene ID" value="ENSAPEG00000012456.1"/>
</dbReference>
<keyword evidence="2" id="KW-0575">Peroxidase</keyword>
<evidence type="ECO:0000313" key="5">
    <source>
        <dbReference type="Proteomes" id="UP000265080"/>
    </source>
</evidence>
<dbReference type="GeneTree" id="ENSGT00940000176927"/>
<dbReference type="InterPro" id="IPR000889">
    <property type="entry name" value="Glutathione_peroxidase"/>
</dbReference>
<dbReference type="SUPFAM" id="SSF52833">
    <property type="entry name" value="Thioredoxin-like"/>
    <property type="match status" value="1"/>
</dbReference>
<name>A0A3P8T0X2_AMPPE</name>